<evidence type="ECO:0000259" key="2">
    <source>
        <dbReference type="Pfam" id="PF07883"/>
    </source>
</evidence>
<protein>
    <submittedName>
        <fullName evidence="3">Putative N-acetylneuraminic acid synthase domain-containing protein</fullName>
    </submittedName>
</protein>
<feature type="domain" description="PseI/NeuA/B-like" evidence="1">
    <location>
        <begin position="46"/>
        <end position="263"/>
    </location>
</feature>
<dbReference type="RefSeq" id="WP_085444740.1">
    <property type="nucleotide sequence ID" value="NZ_LVJN01000020.1"/>
</dbReference>
<dbReference type="SUPFAM" id="SSF51569">
    <property type="entry name" value="Aldolase"/>
    <property type="match status" value="1"/>
</dbReference>
<evidence type="ECO:0000313" key="3">
    <source>
        <dbReference type="EMBL" id="OSM02257.1"/>
    </source>
</evidence>
<evidence type="ECO:0000259" key="1">
    <source>
        <dbReference type="Pfam" id="PF03102"/>
    </source>
</evidence>
<gene>
    <name evidence="3" type="ORF">MAIT1_02368</name>
</gene>
<dbReference type="InterPro" id="IPR013132">
    <property type="entry name" value="PseI/NeuA/B-like_N"/>
</dbReference>
<dbReference type="Gene3D" id="3.20.20.70">
    <property type="entry name" value="Aldolase class I"/>
    <property type="match status" value="1"/>
</dbReference>
<dbReference type="InterPro" id="IPR013785">
    <property type="entry name" value="Aldolase_TIM"/>
</dbReference>
<dbReference type="PANTHER" id="PTHR42966:SF1">
    <property type="entry name" value="SIALIC ACID SYNTHASE"/>
    <property type="match status" value="1"/>
</dbReference>
<dbReference type="InterPro" id="IPR014710">
    <property type="entry name" value="RmlC-like_jellyroll"/>
</dbReference>
<dbReference type="CDD" id="cd11611">
    <property type="entry name" value="SAF"/>
    <property type="match status" value="1"/>
</dbReference>
<sequence length="502" mass="56320">MPNAIPETMFTLELANNHMGDIAHGIHVIQRFAEVCKPFPYRFSFKMQYRQLDSFIHPDYQGRMDIKYIKRFSETRLSRENTQLLVREISKQGFIPMCTPFDPESVPLIVEDGFEILKIASCSFTDWPLLEAIANTDLPIIASTAGVATEDIDRVVSFMRHRGKDFALMSCVAEYPTPDPNMQMNQIDYLQQRYPDVRIGFSTHENPASILPVAMAVAKGVTLFEKHVAVATEKYPINAYSSTPEQIQTWLETAQKAFELCGQPGDTRIEPTPGEAAALISLRRGVFANRDIAVGERITDADVFMAIPTQEGSITGNDWGKYNHYYATEAIPAKGAVLATNTRMEDTRGAVLDVVKRVRKLVAESGVVIPAGAQLEISHHYGMERFNEVGICMLTVVNRAYCKKLIIVLPGQNHPEQYHKMKEETFHVLHGTLNLVLDGEASGCEPGSVITVEPKVKHAFSSDDGAILEEISSTHYKDDSFYTDEAISQNPNRKTFIDFWME</sequence>
<dbReference type="PANTHER" id="PTHR42966">
    <property type="entry name" value="N-ACETYLNEURAMINATE SYNTHASE"/>
    <property type="match status" value="1"/>
</dbReference>
<dbReference type="InterPro" id="IPR011051">
    <property type="entry name" value="RmlC_Cupin_sf"/>
</dbReference>
<evidence type="ECO:0000313" key="4">
    <source>
        <dbReference type="Proteomes" id="UP000194003"/>
    </source>
</evidence>
<dbReference type="Gene3D" id="2.60.120.10">
    <property type="entry name" value="Jelly Rolls"/>
    <property type="match status" value="1"/>
</dbReference>
<name>A0A1Y2K3K3_9PROT</name>
<dbReference type="InterPro" id="IPR013096">
    <property type="entry name" value="Cupin_2"/>
</dbReference>
<dbReference type="GO" id="GO:0016051">
    <property type="term" value="P:carbohydrate biosynthetic process"/>
    <property type="evidence" value="ECO:0007669"/>
    <property type="project" value="InterPro"/>
</dbReference>
<dbReference type="Pfam" id="PF07883">
    <property type="entry name" value="Cupin_2"/>
    <property type="match status" value="1"/>
</dbReference>
<dbReference type="AlphaFoldDB" id="A0A1Y2K3K3"/>
<dbReference type="GO" id="GO:0047444">
    <property type="term" value="F:N-acylneuraminate-9-phosphate synthase activity"/>
    <property type="evidence" value="ECO:0007669"/>
    <property type="project" value="TreeGrafter"/>
</dbReference>
<keyword evidence="4" id="KW-1185">Reference proteome</keyword>
<dbReference type="Proteomes" id="UP000194003">
    <property type="component" value="Unassembled WGS sequence"/>
</dbReference>
<comment type="caution">
    <text evidence="3">The sequence shown here is derived from an EMBL/GenBank/DDBJ whole genome shotgun (WGS) entry which is preliminary data.</text>
</comment>
<dbReference type="OrthoDB" id="9781701at2"/>
<dbReference type="InterPro" id="IPR051690">
    <property type="entry name" value="PseI-like"/>
</dbReference>
<organism evidence="3 4">
    <name type="scientific">Magnetofaba australis IT-1</name>
    <dbReference type="NCBI Taxonomy" id="1434232"/>
    <lineage>
        <taxon>Bacteria</taxon>
        <taxon>Pseudomonadati</taxon>
        <taxon>Pseudomonadota</taxon>
        <taxon>Magnetococcia</taxon>
        <taxon>Magnetococcales</taxon>
        <taxon>Magnetococcaceae</taxon>
        <taxon>Magnetofaba</taxon>
    </lineage>
</organism>
<proteinExistence type="predicted"/>
<dbReference type="Pfam" id="PF03102">
    <property type="entry name" value="NeuB"/>
    <property type="match status" value="1"/>
</dbReference>
<accession>A0A1Y2K3K3</accession>
<dbReference type="STRING" id="1434232.MAIT1_02368"/>
<feature type="domain" description="Cupin type-2" evidence="2">
    <location>
        <begin position="406"/>
        <end position="463"/>
    </location>
</feature>
<dbReference type="Gene3D" id="3.90.1210.10">
    <property type="entry name" value="Antifreeze-like/N-acetylneuraminic acid synthase C-terminal domain"/>
    <property type="match status" value="1"/>
</dbReference>
<dbReference type="SUPFAM" id="SSF51182">
    <property type="entry name" value="RmlC-like cupins"/>
    <property type="match status" value="1"/>
</dbReference>
<dbReference type="EMBL" id="LVJN01000020">
    <property type="protein sequence ID" value="OSM02257.1"/>
    <property type="molecule type" value="Genomic_DNA"/>
</dbReference>
<reference evidence="3 4" key="1">
    <citation type="journal article" date="2016" name="BMC Genomics">
        <title>Combined genomic and structural analyses of a cultured magnetotactic bacterium reveals its niche adaptation to a dynamic environment.</title>
        <authorList>
            <person name="Araujo A.C."/>
            <person name="Morillo V."/>
            <person name="Cypriano J."/>
            <person name="Teixeira L.C."/>
            <person name="Leao P."/>
            <person name="Lyra S."/>
            <person name="Almeida L.G."/>
            <person name="Bazylinski D.A."/>
            <person name="Vasconcellos A.T."/>
            <person name="Abreu F."/>
            <person name="Lins U."/>
        </authorList>
    </citation>
    <scope>NUCLEOTIDE SEQUENCE [LARGE SCALE GENOMIC DNA]</scope>
    <source>
        <strain evidence="3 4">IT-1</strain>
    </source>
</reference>